<dbReference type="InterPro" id="IPR036412">
    <property type="entry name" value="HAD-like_sf"/>
</dbReference>
<dbReference type="SFLD" id="SFLDS00003">
    <property type="entry name" value="Haloacid_Dehalogenase"/>
    <property type="match status" value="1"/>
</dbReference>
<dbReference type="InterPro" id="IPR005196">
    <property type="entry name" value="Glyco_hydro_65_N"/>
</dbReference>
<dbReference type="InterPro" id="IPR023198">
    <property type="entry name" value="PGP-like_dom2"/>
</dbReference>
<feature type="domain" description="Glycoside hydrolase family 65 central catalytic" evidence="4">
    <location>
        <begin position="597"/>
        <end position="959"/>
    </location>
</feature>
<dbReference type="Pfam" id="PF00702">
    <property type="entry name" value="Hydrolase"/>
    <property type="match status" value="1"/>
</dbReference>
<dbReference type="InterPro" id="IPR037018">
    <property type="entry name" value="GH65_N"/>
</dbReference>
<dbReference type="Gene3D" id="2.70.98.40">
    <property type="entry name" value="Glycoside hydrolase, family 65, N-terminal domain"/>
    <property type="match status" value="1"/>
</dbReference>
<protein>
    <submittedName>
        <fullName evidence="7">Beta-phosphoglucomutase family hydrolase</fullName>
    </submittedName>
</protein>
<comment type="caution">
    <text evidence="7">The sequence shown here is derived from an EMBL/GenBank/DDBJ whole genome shotgun (WGS) entry which is preliminary data.</text>
</comment>
<dbReference type="PANTHER" id="PTHR11051:SF13">
    <property type="entry name" value="GLYCOSYL TRANSFERASE"/>
    <property type="match status" value="1"/>
</dbReference>
<dbReference type="InterPro" id="IPR023214">
    <property type="entry name" value="HAD_sf"/>
</dbReference>
<dbReference type="InterPro" id="IPR005194">
    <property type="entry name" value="Glyco_hydro_65_C"/>
</dbReference>
<evidence type="ECO:0000313" key="8">
    <source>
        <dbReference type="Proteomes" id="UP000295198"/>
    </source>
</evidence>
<keyword evidence="7" id="KW-0378">Hydrolase</keyword>
<dbReference type="OrthoDB" id="9816160at2"/>
<dbReference type="InterPro" id="IPR010976">
    <property type="entry name" value="B-phosphoglucomutase_hydrolase"/>
</dbReference>
<evidence type="ECO:0000256" key="3">
    <source>
        <dbReference type="SAM" id="MobiDB-lite"/>
    </source>
</evidence>
<dbReference type="Pfam" id="PF03633">
    <property type="entry name" value="Glyco_hydro_65C"/>
    <property type="match status" value="1"/>
</dbReference>
<evidence type="ECO:0000259" key="6">
    <source>
        <dbReference type="Pfam" id="PF03636"/>
    </source>
</evidence>
<evidence type="ECO:0000256" key="2">
    <source>
        <dbReference type="ARBA" id="ARBA00023295"/>
    </source>
</evidence>
<dbReference type="Gene3D" id="3.40.50.1000">
    <property type="entry name" value="HAD superfamily/HAD-like"/>
    <property type="match status" value="1"/>
</dbReference>
<dbReference type="NCBIfam" id="TIGR01509">
    <property type="entry name" value="HAD-SF-IA-v3"/>
    <property type="match status" value="1"/>
</dbReference>
<evidence type="ECO:0000256" key="1">
    <source>
        <dbReference type="ARBA" id="ARBA00006171"/>
    </source>
</evidence>
<dbReference type="InterPro" id="IPR008928">
    <property type="entry name" value="6-hairpin_glycosidase_sf"/>
</dbReference>
<accession>A0A4Q4ZHD6</accession>
<dbReference type="GO" id="GO:0004553">
    <property type="term" value="F:hydrolase activity, hydrolyzing O-glycosyl compounds"/>
    <property type="evidence" value="ECO:0007669"/>
    <property type="project" value="TreeGrafter"/>
</dbReference>
<sequence length="1059" mass="116940">MPPPVTAQDFDAVLFDLDGVLTTTRTVHAAAWKRMFDDFLGSWDRQHGTRTDPFDELHDYATFVDGKPRQDGVREFLSARGIRLAEGSPDSPPDEESVWGLGNRKQRLVEDELARVGVEAFPGSVAWVRELREAGLKTAVVSSSRNCKAVLDYAGITNLFDARVDGETALELRLPGKPAPDLFLEGARQLGVVAGRAVVVEDAIAGVQAGRAGRFGLVIGVDRDGHAEQLLESGADIVVTDLGQLLADSDEDIHRAGPRAHRLQAAARRIVSATGDYPPDAWRLVERTFNPDFIEQTEALFALSNGFVGVRGSFDEGAPAYRPGTLLNGFHETWPIVYPEPAHGFATTGQTITPVPDGTMIRLLVDNDPVDCTTTEVRQYERVLDMRRGVLERTVVYQLPDGRRFRVTSTRFVSLTQRHLVGIRYQVTALDTPARLVLSSELATPPEQAVEADDPRQGRGTPANVLKPEAERVAGAEVICTYRAPRSNLAVAAGMAHDFAEGTRLVNAHTDGDRALVVFEVEAPVGEPATITKWLAYHYGPDSSEQLADRAGLTLEQASTSGYDACMADHERAVTDFWERSDVLWEGTPGAQQALHFTLFTLMQASLRCEGHGVPAKGLTGTGYEGHYFWDTETYLLPFLTHTSPQVARSLLMHRVRMLPDARRRAREVGCSGALFPWRTINGQEASAYYAAGTAQYHIDADIAYSLDQYVTVSGDTDLLFRHGVELLVETARMWTDLGHFSDRHDGRFMVHKVTGPDEYSTVVDNNLYTNLMAAENLSTAADAVQSLRRESPDDHRELADRIGLRDDEEATWRRAAERMYVPYDDSVGVHLQDDHFLDLPPWDFAGTSPDRYPLLLHYHPLVIYRHQVIKQADVVLATVLLPERFTAEERRRIFDYYDPLTTGDSSLSECIQAIAAADVGKYRTAEEYLVDAVAIDMADTAGNLRDGVHVASAGGTWMAIVYGFGGYRWRDTSFAPILPTRANRLRFPLQIKGSQLDVDIQAHLVTYSVRQGERVHARHHGASFSVAPGAPVSFPGDYRTHDASPDRPDAARVDPAPP</sequence>
<gene>
    <name evidence="7" type="ORF">EKO23_07680</name>
</gene>
<evidence type="ECO:0000313" key="7">
    <source>
        <dbReference type="EMBL" id="RYP86846.1"/>
    </source>
</evidence>
<dbReference type="GO" id="GO:0005975">
    <property type="term" value="P:carbohydrate metabolic process"/>
    <property type="evidence" value="ECO:0007669"/>
    <property type="project" value="InterPro"/>
</dbReference>
<dbReference type="SFLD" id="SFLDG01129">
    <property type="entry name" value="C1.5:_HAD__Beta-PGM__Phosphata"/>
    <property type="match status" value="1"/>
</dbReference>
<organism evidence="7 8">
    <name type="scientific">Nocardioides guangzhouensis</name>
    <dbReference type="NCBI Taxonomy" id="2497878"/>
    <lineage>
        <taxon>Bacteria</taxon>
        <taxon>Bacillati</taxon>
        <taxon>Actinomycetota</taxon>
        <taxon>Actinomycetes</taxon>
        <taxon>Propionibacteriales</taxon>
        <taxon>Nocardioidaceae</taxon>
        <taxon>Nocardioides</taxon>
    </lineage>
</organism>
<evidence type="ECO:0000259" key="5">
    <source>
        <dbReference type="Pfam" id="PF03633"/>
    </source>
</evidence>
<dbReference type="SUPFAM" id="SSF74650">
    <property type="entry name" value="Galactose mutarotase-like"/>
    <property type="match status" value="1"/>
</dbReference>
<dbReference type="Gene3D" id="1.50.10.10">
    <property type="match status" value="1"/>
</dbReference>
<dbReference type="NCBIfam" id="TIGR02009">
    <property type="entry name" value="PGMB-YQAB-SF"/>
    <property type="match status" value="1"/>
</dbReference>
<keyword evidence="2" id="KW-0326">Glycosidase</keyword>
<dbReference type="InterPro" id="IPR005195">
    <property type="entry name" value="Glyco_hydro_65_M"/>
</dbReference>
<reference evidence="7 8" key="1">
    <citation type="submission" date="2019-01" db="EMBL/GenBank/DDBJ databases">
        <title>Nocardioides guangzhouensis sp. nov., an actinobacterium isolated from soil.</title>
        <authorList>
            <person name="Fu Y."/>
            <person name="Cai Y."/>
            <person name="Lin Z."/>
            <person name="Chen P."/>
        </authorList>
    </citation>
    <scope>NUCLEOTIDE SEQUENCE [LARGE SCALE GENOMIC DNA]</scope>
    <source>
        <strain evidence="7 8">130</strain>
    </source>
</reference>
<dbReference type="Proteomes" id="UP000295198">
    <property type="component" value="Unassembled WGS sequence"/>
</dbReference>
<comment type="similarity">
    <text evidence="1">Belongs to the HAD-like hydrolase superfamily. CbbY/CbbZ/Gph/YieH family.</text>
</comment>
<dbReference type="InterPro" id="IPR006439">
    <property type="entry name" value="HAD-SF_hydro_IA"/>
</dbReference>
<feature type="region of interest" description="Disordered" evidence="3">
    <location>
        <begin position="441"/>
        <end position="463"/>
    </location>
</feature>
<feature type="region of interest" description="Disordered" evidence="3">
    <location>
        <begin position="1035"/>
        <end position="1059"/>
    </location>
</feature>
<evidence type="ECO:0000259" key="4">
    <source>
        <dbReference type="Pfam" id="PF03632"/>
    </source>
</evidence>
<dbReference type="InterPro" id="IPR012341">
    <property type="entry name" value="6hp_glycosidase-like_sf"/>
</dbReference>
<dbReference type="Gene3D" id="2.60.420.10">
    <property type="entry name" value="Maltose phosphorylase, domain 3"/>
    <property type="match status" value="1"/>
</dbReference>
<name>A0A4Q4ZHD6_9ACTN</name>
<dbReference type="EMBL" id="SDKM01000009">
    <property type="protein sequence ID" value="RYP86846.1"/>
    <property type="molecule type" value="Genomic_DNA"/>
</dbReference>
<feature type="domain" description="Glycoside hydrolase family 65 N-terminal" evidence="6">
    <location>
        <begin position="286"/>
        <end position="538"/>
    </location>
</feature>
<dbReference type="PANTHER" id="PTHR11051">
    <property type="entry name" value="GLYCOSYL HYDROLASE-RELATED"/>
    <property type="match status" value="1"/>
</dbReference>
<feature type="compositionally biased region" description="Basic and acidic residues" evidence="3">
    <location>
        <begin position="1039"/>
        <end position="1053"/>
    </location>
</feature>
<proteinExistence type="inferred from homology"/>
<dbReference type="InterPro" id="IPR011013">
    <property type="entry name" value="Gal_mutarotase_sf_dom"/>
</dbReference>
<dbReference type="AlphaFoldDB" id="A0A4Q4ZHD6"/>
<dbReference type="SUPFAM" id="SSF48208">
    <property type="entry name" value="Six-hairpin glycosidases"/>
    <property type="match status" value="1"/>
</dbReference>
<dbReference type="SUPFAM" id="SSF56784">
    <property type="entry name" value="HAD-like"/>
    <property type="match status" value="1"/>
</dbReference>
<keyword evidence="8" id="KW-1185">Reference proteome</keyword>
<feature type="domain" description="Glycoside hydrolase family 65 C-terminal" evidence="5">
    <location>
        <begin position="974"/>
        <end position="1026"/>
    </location>
</feature>
<dbReference type="Gene3D" id="1.10.150.240">
    <property type="entry name" value="Putative phosphatase, domain 2"/>
    <property type="match status" value="1"/>
</dbReference>
<dbReference type="Pfam" id="PF03636">
    <property type="entry name" value="Glyco_hydro_65N"/>
    <property type="match status" value="1"/>
</dbReference>
<dbReference type="GO" id="GO:0016757">
    <property type="term" value="F:glycosyltransferase activity"/>
    <property type="evidence" value="ECO:0007669"/>
    <property type="project" value="UniProtKB-ARBA"/>
</dbReference>
<dbReference type="Pfam" id="PF03632">
    <property type="entry name" value="Glyco_hydro_65m"/>
    <property type="match status" value="1"/>
</dbReference>
<dbReference type="GO" id="GO:0030246">
    <property type="term" value="F:carbohydrate binding"/>
    <property type="evidence" value="ECO:0007669"/>
    <property type="project" value="InterPro"/>
</dbReference>